<organism evidence="12 13">
    <name type="scientific">Candidatus Brocadia sinica JPN1</name>
    <dbReference type="NCBI Taxonomy" id="1197129"/>
    <lineage>
        <taxon>Bacteria</taxon>
        <taxon>Pseudomonadati</taxon>
        <taxon>Planctomycetota</taxon>
        <taxon>Candidatus Brocadiia</taxon>
        <taxon>Candidatus Brocadiales</taxon>
        <taxon>Candidatus Brocadiaceae</taxon>
        <taxon>Candidatus Brocadia</taxon>
    </lineage>
</organism>
<reference evidence="13" key="1">
    <citation type="journal article" date="2015" name="Genome Announc.">
        <title>Draft Genome Sequence of an Anaerobic Ammonium-Oxidizing Bacterium, "Candidatus Brocadia sinica".</title>
        <authorList>
            <person name="Oshiki M."/>
            <person name="Shinyako-Hata K."/>
            <person name="Satoh H."/>
            <person name="Okabe S."/>
        </authorList>
    </citation>
    <scope>NUCLEOTIDE SEQUENCE [LARGE SCALE GENOMIC DNA]</scope>
    <source>
        <strain evidence="13">JPN1</strain>
    </source>
</reference>
<keyword evidence="4 10" id="KW-0812">Transmembrane</keyword>
<evidence type="ECO:0000259" key="11">
    <source>
        <dbReference type="SMART" id="SM00831"/>
    </source>
</evidence>
<feature type="transmembrane region" description="Helical" evidence="10">
    <location>
        <begin position="858"/>
        <end position="878"/>
    </location>
</feature>
<protein>
    <submittedName>
        <fullName evidence="12">Cation-transporting ATPase E1-E2 family</fullName>
    </submittedName>
</protein>
<dbReference type="Pfam" id="PF00690">
    <property type="entry name" value="Cation_ATPase_N"/>
    <property type="match status" value="1"/>
</dbReference>
<feature type="transmembrane region" description="Helical" evidence="10">
    <location>
        <begin position="824"/>
        <end position="846"/>
    </location>
</feature>
<keyword evidence="8 10" id="KW-1133">Transmembrane helix</keyword>
<evidence type="ECO:0000256" key="7">
    <source>
        <dbReference type="ARBA" id="ARBA00022967"/>
    </source>
</evidence>
<dbReference type="PANTHER" id="PTHR43294">
    <property type="entry name" value="SODIUM/POTASSIUM-TRANSPORTING ATPASE SUBUNIT ALPHA"/>
    <property type="match status" value="1"/>
</dbReference>
<evidence type="ECO:0000256" key="5">
    <source>
        <dbReference type="ARBA" id="ARBA00022741"/>
    </source>
</evidence>
<evidence type="ECO:0000256" key="6">
    <source>
        <dbReference type="ARBA" id="ARBA00022840"/>
    </source>
</evidence>
<dbReference type="NCBIfam" id="TIGR01494">
    <property type="entry name" value="ATPase_P-type"/>
    <property type="match status" value="3"/>
</dbReference>
<evidence type="ECO:0000256" key="9">
    <source>
        <dbReference type="ARBA" id="ARBA00023136"/>
    </source>
</evidence>
<name>A0ABQ0JSA2_9BACT</name>
<dbReference type="InterPro" id="IPR023214">
    <property type="entry name" value="HAD_sf"/>
</dbReference>
<feature type="transmembrane region" description="Helical" evidence="10">
    <location>
        <begin position="79"/>
        <end position="95"/>
    </location>
</feature>
<dbReference type="InterPro" id="IPR044492">
    <property type="entry name" value="P_typ_ATPase_HD_dom"/>
</dbReference>
<evidence type="ECO:0000313" key="12">
    <source>
        <dbReference type="EMBL" id="GAN31613.1"/>
    </source>
</evidence>
<evidence type="ECO:0000256" key="3">
    <source>
        <dbReference type="ARBA" id="ARBA00022475"/>
    </source>
</evidence>
<feature type="transmembrane region" description="Helical" evidence="10">
    <location>
        <begin position="682"/>
        <end position="703"/>
    </location>
</feature>
<dbReference type="Pfam" id="PF00689">
    <property type="entry name" value="Cation_ATPase_C"/>
    <property type="match status" value="1"/>
</dbReference>
<dbReference type="Gene3D" id="1.20.1110.10">
    <property type="entry name" value="Calcium-transporting ATPase, transmembrane domain"/>
    <property type="match status" value="1"/>
</dbReference>
<dbReference type="SFLD" id="SFLDG00002">
    <property type="entry name" value="C1.7:_P-type_atpase_like"/>
    <property type="match status" value="1"/>
</dbReference>
<dbReference type="SUPFAM" id="SSF81653">
    <property type="entry name" value="Calcium ATPase, transduction domain A"/>
    <property type="match status" value="1"/>
</dbReference>
<accession>A0ABQ0JSA2</accession>
<evidence type="ECO:0000256" key="1">
    <source>
        <dbReference type="ARBA" id="ARBA00004651"/>
    </source>
</evidence>
<dbReference type="PROSITE" id="PS00154">
    <property type="entry name" value="ATPASE_E1_E2"/>
    <property type="match status" value="1"/>
</dbReference>
<dbReference type="Pfam" id="PF13246">
    <property type="entry name" value="Cation_ATPase"/>
    <property type="match status" value="1"/>
</dbReference>
<keyword evidence="7" id="KW-1278">Translocase</keyword>
<dbReference type="EMBL" id="BAFN01000001">
    <property type="protein sequence ID" value="GAN31613.1"/>
    <property type="molecule type" value="Genomic_DNA"/>
</dbReference>
<dbReference type="SMART" id="SM00831">
    <property type="entry name" value="Cation_ATPase_N"/>
    <property type="match status" value="1"/>
</dbReference>
<dbReference type="InterPro" id="IPR004014">
    <property type="entry name" value="ATPase_P-typ_cation-transptr_N"/>
</dbReference>
<dbReference type="InterPro" id="IPR023299">
    <property type="entry name" value="ATPase_P-typ_cyto_dom_N"/>
</dbReference>
<keyword evidence="9 10" id="KW-0472">Membrane</keyword>
<feature type="domain" description="Cation-transporting P-type ATPase N-terminal" evidence="11">
    <location>
        <begin position="2"/>
        <end position="75"/>
    </location>
</feature>
<comment type="caution">
    <text evidence="12">The sequence shown here is derived from an EMBL/GenBank/DDBJ whole genome shotgun (WGS) entry which is preliminary data.</text>
</comment>
<gene>
    <name evidence="12" type="ORF">BROSI_A0114</name>
</gene>
<sequence>MNWYQLHIKEIIQKLGTSEEGLSDNEVIKRLQHYGLNKLAEEEKISRLKILLHQFTSPLIYILLVAAVVTALLKEYIDTSVIMAVVTLNAIIGYIQEYRAEQGVRALKKMLIPRARVLRNGKEKEIHSEQLVPGDVALLASGTKVPADLRLIKTYELKIEEAMLTGESIPAEKSIAIIREDNLTPGDQKNMAFMGTIVVSGRAKGIVVETGSKTVLGSIAQEVKEIGVTKAPLQKKIDNFAKYIGFIVMAASVVLFSMGIIIGESIHDMFMTAVAAAVAAIPEGLPIVVTIAMAMGVARMARQNAIVRKLPAAETLGSTTVICSDKTGTLTKNEMTVRLIYDGEHIYDVAGSGYEPKGEILHDQMSVKAEKKKHLQVLLIGLLCNESNIYEEDGRYKVNGDPTEGALIVSAMKSGLVPEEEKKHYPQIAIIPFESEWGYMATLHRHGGKKLIFVKGAPEKVLDMCVEPVAGSSKKKEILLIANNFAKEGMRVLAFAHKEAPHNMEEFTHHDVGSGLIFAGLQGMIDPPRPESIEAVNGCKRAGIRTIMITGDHAVTAVSIAKKLGLGSENPEVITGKELETMSDEELFHKVKDVSVYARVSPHHKLRIVQQLKKHGEIVAVTGDGVNDAPALKEAHIGIAMGRAGTDVAKEASDMVLVDDNFASIFNAVKEGRILFDNIRKVVFFLIPTGIATIISIIATLILGIPMPYVPTQLLWINIVTNGLQDVALAFEPGEKGIINRPPREPGEGILSRLLIERTFLVALIISGGVVYNFISALNEGVSIEKARSVAMTTMVFFQFFQAWNSRSERRSVFRINPLSNPFLFYSMIAAFFAQLAVLYVPTFQWVFRTEPLTTREWVNVGAITVIIVIAVEIDKWIRSRWFLKI</sequence>
<comment type="similarity">
    <text evidence="2">Belongs to the cation transport ATPase (P-type) (TC 3.A.3) family. Type IIA subfamily.</text>
</comment>
<feature type="transmembrane region" description="Helical" evidence="10">
    <location>
        <begin position="755"/>
        <end position="775"/>
    </location>
</feature>
<dbReference type="InterPro" id="IPR023298">
    <property type="entry name" value="ATPase_P-typ_TM_dom_sf"/>
</dbReference>
<dbReference type="InterPro" id="IPR001757">
    <property type="entry name" value="P_typ_ATPase"/>
</dbReference>
<dbReference type="PRINTS" id="PR00119">
    <property type="entry name" value="CATATPASE"/>
</dbReference>
<feature type="transmembrane region" description="Helical" evidence="10">
    <location>
        <begin position="243"/>
        <end position="263"/>
    </location>
</feature>
<evidence type="ECO:0000256" key="8">
    <source>
        <dbReference type="ARBA" id="ARBA00022989"/>
    </source>
</evidence>
<dbReference type="Gene3D" id="2.70.150.10">
    <property type="entry name" value="Calcium-transporting ATPase, cytoplasmic transduction domain A"/>
    <property type="match status" value="1"/>
</dbReference>
<dbReference type="Pfam" id="PF08282">
    <property type="entry name" value="Hydrolase_3"/>
    <property type="match status" value="1"/>
</dbReference>
<dbReference type="InterPro" id="IPR036412">
    <property type="entry name" value="HAD-like_sf"/>
</dbReference>
<comment type="subcellular location">
    <subcellularLocation>
        <location evidence="1">Cell membrane</location>
        <topology evidence="1">Multi-pass membrane protein</topology>
    </subcellularLocation>
</comment>
<keyword evidence="3" id="KW-1003">Cell membrane</keyword>
<dbReference type="Gene3D" id="3.40.50.1000">
    <property type="entry name" value="HAD superfamily/HAD-like"/>
    <property type="match status" value="1"/>
</dbReference>
<dbReference type="InterPro" id="IPR018303">
    <property type="entry name" value="ATPase_P-typ_P_site"/>
</dbReference>
<proteinExistence type="inferred from homology"/>
<feature type="transmembrane region" description="Helical" evidence="10">
    <location>
        <begin position="269"/>
        <end position="298"/>
    </location>
</feature>
<dbReference type="SUPFAM" id="SSF81665">
    <property type="entry name" value="Calcium ATPase, transmembrane domain M"/>
    <property type="match status" value="1"/>
</dbReference>
<keyword evidence="5" id="KW-0547">Nucleotide-binding</keyword>
<dbReference type="SUPFAM" id="SSF56784">
    <property type="entry name" value="HAD-like"/>
    <property type="match status" value="1"/>
</dbReference>
<evidence type="ECO:0000256" key="4">
    <source>
        <dbReference type="ARBA" id="ARBA00022692"/>
    </source>
</evidence>
<dbReference type="InterPro" id="IPR050510">
    <property type="entry name" value="Cation_transp_ATPase_P-type"/>
</dbReference>
<dbReference type="RefSeq" id="WP_052561374.1">
    <property type="nucleotide sequence ID" value="NZ_BAFN01000001.1"/>
</dbReference>
<evidence type="ECO:0000256" key="10">
    <source>
        <dbReference type="SAM" id="Phobius"/>
    </source>
</evidence>
<dbReference type="Pfam" id="PF00122">
    <property type="entry name" value="E1-E2_ATPase"/>
    <property type="match status" value="1"/>
</dbReference>
<keyword evidence="6" id="KW-0067">ATP-binding</keyword>
<dbReference type="InterPro" id="IPR008250">
    <property type="entry name" value="ATPase_P-typ_transduc_dom_A_sf"/>
</dbReference>
<dbReference type="Gene3D" id="3.40.1110.10">
    <property type="entry name" value="Calcium-transporting ATPase, cytoplasmic domain N"/>
    <property type="match status" value="1"/>
</dbReference>
<dbReference type="InterPro" id="IPR059000">
    <property type="entry name" value="ATPase_P-type_domA"/>
</dbReference>
<evidence type="ECO:0000256" key="2">
    <source>
        <dbReference type="ARBA" id="ARBA00005675"/>
    </source>
</evidence>
<dbReference type="SFLD" id="SFLDF00027">
    <property type="entry name" value="p-type_atpase"/>
    <property type="match status" value="1"/>
</dbReference>
<dbReference type="SFLD" id="SFLDS00003">
    <property type="entry name" value="Haloacid_Dehalogenase"/>
    <property type="match status" value="1"/>
</dbReference>
<dbReference type="InterPro" id="IPR006068">
    <property type="entry name" value="ATPase_P-typ_cation-transptr_C"/>
</dbReference>
<evidence type="ECO:0000313" key="13">
    <source>
        <dbReference type="Proteomes" id="UP000032309"/>
    </source>
</evidence>
<dbReference type="PANTHER" id="PTHR43294:SF21">
    <property type="entry name" value="CATION TRANSPORTING ATPASE"/>
    <property type="match status" value="1"/>
</dbReference>
<dbReference type="SUPFAM" id="SSF81660">
    <property type="entry name" value="Metal cation-transporting ATPase, ATP-binding domain N"/>
    <property type="match status" value="1"/>
</dbReference>
<keyword evidence="13" id="KW-1185">Reference proteome</keyword>
<dbReference type="PRINTS" id="PR00120">
    <property type="entry name" value="HATPASE"/>
</dbReference>
<feature type="transmembrane region" description="Helical" evidence="10">
    <location>
        <begin position="50"/>
        <end position="73"/>
    </location>
</feature>
<dbReference type="Proteomes" id="UP000032309">
    <property type="component" value="Unassembled WGS sequence"/>
</dbReference>